<dbReference type="PANTHER" id="PTHR30525">
    <property type="entry name" value="1-DEOXY-D-XYLULOSE 5-PHOSPHATE REDUCTOISOMERASE"/>
    <property type="match status" value="1"/>
</dbReference>
<dbReference type="InterPro" id="IPR026877">
    <property type="entry name" value="DXPR_C"/>
</dbReference>
<dbReference type="AlphaFoldDB" id="R4Z433"/>
<dbReference type="InterPro" id="IPR036169">
    <property type="entry name" value="DXPR_C_sf"/>
</dbReference>
<dbReference type="Pfam" id="PF08436">
    <property type="entry name" value="DXP_redisom_C"/>
    <property type="match status" value="1"/>
</dbReference>
<feature type="binding site" evidence="9">
    <location>
        <position position="12"/>
    </location>
    <ligand>
        <name>NADPH</name>
        <dbReference type="ChEBI" id="CHEBI:57783"/>
    </ligand>
</feature>
<organism evidence="13 14">
    <name type="scientific">Candidatus Neomicrothrix parvicella RN1</name>
    <dbReference type="NCBI Taxonomy" id="1229780"/>
    <lineage>
        <taxon>Bacteria</taxon>
        <taxon>Bacillati</taxon>
        <taxon>Actinomycetota</taxon>
        <taxon>Acidimicrobiia</taxon>
        <taxon>Acidimicrobiales</taxon>
        <taxon>Microthrixaceae</taxon>
        <taxon>Candidatus Neomicrothrix</taxon>
    </lineage>
</organism>
<dbReference type="GO" id="GO:0030145">
    <property type="term" value="F:manganese ion binding"/>
    <property type="evidence" value="ECO:0007669"/>
    <property type="project" value="TreeGrafter"/>
</dbReference>
<feature type="domain" description="1-deoxy-D-xylulose 5-phosphate reductoisomerase C-terminal" evidence="11">
    <location>
        <begin position="141"/>
        <end position="225"/>
    </location>
</feature>
<feature type="domain" description="DXP reductoisomerase C-terminal" evidence="12">
    <location>
        <begin position="258"/>
        <end position="373"/>
    </location>
</feature>
<keyword evidence="14" id="KW-1185">Reference proteome</keyword>
<dbReference type="InterPro" id="IPR013512">
    <property type="entry name" value="DXP_reductoisomerase_N"/>
</dbReference>
<comment type="caution">
    <text evidence="13">The sequence shown here is derived from an EMBL/GenBank/DDBJ whole genome shotgun (WGS) entry which is preliminary data.</text>
</comment>
<evidence type="ECO:0000256" key="5">
    <source>
        <dbReference type="ARBA" id="ARBA00023002"/>
    </source>
</evidence>
<feature type="binding site" evidence="9">
    <location>
        <position position="147"/>
    </location>
    <ligand>
        <name>Mn(2+)</name>
        <dbReference type="ChEBI" id="CHEBI:29035"/>
    </ligand>
</feature>
<keyword evidence="4 9" id="KW-0521">NADP</keyword>
<dbReference type="STRING" id="1229780.BN381_330056"/>
<evidence type="ECO:0000259" key="11">
    <source>
        <dbReference type="Pfam" id="PF08436"/>
    </source>
</evidence>
<keyword evidence="3 9" id="KW-0479">Metal-binding</keyword>
<dbReference type="HAMAP" id="MF_00183">
    <property type="entry name" value="DXP_reductoisom"/>
    <property type="match status" value="1"/>
</dbReference>
<feature type="binding site" evidence="9">
    <location>
        <position position="208"/>
    </location>
    <ligand>
        <name>1-deoxy-D-xylulose 5-phosphate</name>
        <dbReference type="ChEBI" id="CHEBI:57792"/>
    </ligand>
</feature>
<feature type="binding site" evidence="9">
    <location>
        <position position="172"/>
    </location>
    <ligand>
        <name>1-deoxy-D-xylulose 5-phosphate</name>
        <dbReference type="ChEBI" id="CHEBI:57792"/>
    </ligand>
</feature>
<dbReference type="InterPro" id="IPR036291">
    <property type="entry name" value="NAD(P)-bd_dom_sf"/>
</dbReference>
<feature type="binding site" evidence="9">
    <location>
        <position position="145"/>
    </location>
    <ligand>
        <name>Mn(2+)</name>
        <dbReference type="ChEBI" id="CHEBI:29035"/>
    </ligand>
</feature>
<feature type="binding site" evidence="9">
    <location>
        <position position="120"/>
    </location>
    <ligand>
        <name>1-deoxy-D-xylulose 5-phosphate</name>
        <dbReference type="ChEBI" id="CHEBI:57792"/>
    </ligand>
</feature>
<feature type="binding site" evidence="9">
    <location>
        <position position="214"/>
    </location>
    <ligand>
        <name>1-deoxy-D-xylulose 5-phosphate</name>
        <dbReference type="ChEBI" id="CHEBI:57792"/>
    </ligand>
</feature>
<comment type="cofactor">
    <cofactor evidence="9">
        <name>Mg(2+)</name>
        <dbReference type="ChEBI" id="CHEBI:18420"/>
    </cofactor>
    <cofactor evidence="9">
        <name>Mn(2+)</name>
        <dbReference type="ChEBI" id="CHEBI:29035"/>
    </cofactor>
</comment>
<comment type="similarity">
    <text evidence="2 9">Belongs to the DXR family.</text>
</comment>
<keyword evidence="9" id="KW-0460">Magnesium</keyword>
<dbReference type="GO" id="GO:0030604">
    <property type="term" value="F:1-deoxy-D-xylulose-5-phosphate reductoisomerase activity"/>
    <property type="evidence" value="ECO:0007669"/>
    <property type="project" value="UniProtKB-UniRule"/>
</dbReference>
<dbReference type="GO" id="GO:0051484">
    <property type="term" value="P:isopentenyl diphosphate biosynthetic process, methylerythritol 4-phosphate pathway involved in terpenoid biosynthetic process"/>
    <property type="evidence" value="ECO:0007669"/>
    <property type="project" value="UniProtKB-ARBA"/>
</dbReference>
<evidence type="ECO:0000256" key="1">
    <source>
        <dbReference type="ARBA" id="ARBA00005094"/>
    </source>
</evidence>
<feature type="binding site" evidence="9">
    <location>
        <position position="217"/>
    </location>
    <ligand>
        <name>1-deoxy-D-xylulose 5-phosphate</name>
        <dbReference type="ChEBI" id="CHEBI:57792"/>
    </ligand>
</feature>
<dbReference type="GO" id="GO:0016853">
    <property type="term" value="F:isomerase activity"/>
    <property type="evidence" value="ECO:0007669"/>
    <property type="project" value="UniProtKB-KW"/>
</dbReference>
<evidence type="ECO:0000256" key="9">
    <source>
        <dbReference type="HAMAP-Rule" id="MF_00183"/>
    </source>
</evidence>
<feature type="binding site" evidence="9">
    <location>
        <position position="217"/>
    </location>
    <ligand>
        <name>Mn(2+)</name>
        <dbReference type="ChEBI" id="CHEBI:29035"/>
    </ligand>
</feature>
<feature type="binding site" evidence="9">
    <location>
        <position position="119"/>
    </location>
    <ligand>
        <name>NADPH</name>
        <dbReference type="ChEBI" id="CHEBI:57783"/>
    </ligand>
</feature>
<dbReference type="GO" id="GO:0070402">
    <property type="term" value="F:NADPH binding"/>
    <property type="evidence" value="ECO:0007669"/>
    <property type="project" value="InterPro"/>
</dbReference>
<feature type="binding site" evidence="9">
    <location>
        <position position="147"/>
    </location>
    <ligand>
        <name>1-deoxy-D-xylulose 5-phosphate</name>
        <dbReference type="ChEBI" id="CHEBI:57792"/>
    </ligand>
</feature>
<dbReference type="eggNOG" id="COG0743">
    <property type="taxonomic scope" value="Bacteria"/>
</dbReference>
<dbReference type="Proteomes" id="UP000018291">
    <property type="component" value="Unassembled WGS sequence"/>
</dbReference>
<dbReference type="FunFam" id="3.40.50.720:FF:000045">
    <property type="entry name" value="1-deoxy-D-xylulose 5-phosphate reductoisomerase"/>
    <property type="match status" value="1"/>
</dbReference>
<keyword evidence="6 9" id="KW-0464">Manganese</keyword>
<dbReference type="UniPathway" id="UPA00056">
    <property type="reaction ID" value="UER00092"/>
</dbReference>
<evidence type="ECO:0000256" key="2">
    <source>
        <dbReference type="ARBA" id="ARBA00006825"/>
    </source>
</evidence>
<keyword evidence="7 9" id="KW-0414">Isoprene biosynthesis</keyword>
<dbReference type="HOGENOM" id="CLU_035714_4_0_11"/>
<feature type="binding site" evidence="9">
    <location>
        <position position="146"/>
    </location>
    <ligand>
        <name>1-deoxy-D-xylulose 5-phosphate</name>
        <dbReference type="ChEBI" id="CHEBI:57792"/>
    </ligand>
</feature>
<evidence type="ECO:0000256" key="3">
    <source>
        <dbReference type="ARBA" id="ARBA00022723"/>
    </source>
</evidence>
<dbReference type="SUPFAM" id="SSF55347">
    <property type="entry name" value="Glyceraldehyde-3-phosphate dehydrogenase-like, C-terminal domain"/>
    <property type="match status" value="1"/>
</dbReference>
<feature type="binding site" evidence="9">
    <location>
        <position position="195"/>
    </location>
    <ligand>
        <name>1-deoxy-D-xylulose 5-phosphate</name>
        <dbReference type="ChEBI" id="CHEBI:57792"/>
    </ligand>
</feature>
<name>R4Z433_9ACTN</name>
<dbReference type="Gene3D" id="1.10.1740.10">
    <property type="match status" value="1"/>
</dbReference>
<comment type="caution">
    <text evidence="9">Lacks conserved residue(s) required for the propagation of feature annotation.</text>
</comment>
<dbReference type="InterPro" id="IPR003821">
    <property type="entry name" value="DXP_reductoisomerase"/>
</dbReference>
<dbReference type="Gene3D" id="3.40.50.720">
    <property type="entry name" value="NAD(P)-binding Rossmann-like Domain"/>
    <property type="match status" value="1"/>
</dbReference>
<evidence type="ECO:0000259" key="12">
    <source>
        <dbReference type="Pfam" id="PF13288"/>
    </source>
</evidence>
<dbReference type="InterPro" id="IPR013644">
    <property type="entry name" value="DXP_reductoisomerase_C"/>
</dbReference>
<feature type="binding site" evidence="9">
    <location>
        <position position="10"/>
    </location>
    <ligand>
        <name>NADPH</name>
        <dbReference type="ChEBI" id="CHEBI:57783"/>
    </ligand>
</feature>
<evidence type="ECO:0000259" key="10">
    <source>
        <dbReference type="Pfam" id="PF02670"/>
    </source>
</evidence>
<feature type="binding site" evidence="9">
    <location>
        <position position="11"/>
    </location>
    <ligand>
        <name>NADPH</name>
        <dbReference type="ChEBI" id="CHEBI:57783"/>
    </ligand>
</feature>
<comment type="pathway">
    <text evidence="1 9">Isoprenoid biosynthesis; isopentenyl diphosphate biosynthesis via DXP pathway; isopentenyl diphosphate from 1-deoxy-D-xylulose 5-phosphate: step 1/6.</text>
</comment>
<evidence type="ECO:0000256" key="6">
    <source>
        <dbReference type="ARBA" id="ARBA00023211"/>
    </source>
</evidence>
<evidence type="ECO:0000256" key="7">
    <source>
        <dbReference type="ARBA" id="ARBA00023229"/>
    </source>
</evidence>
<evidence type="ECO:0000256" key="4">
    <source>
        <dbReference type="ARBA" id="ARBA00022857"/>
    </source>
</evidence>
<dbReference type="PANTHER" id="PTHR30525:SF0">
    <property type="entry name" value="1-DEOXY-D-XYLULOSE 5-PHOSPHATE REDUCTOISOMERASE, CHLOROPLASTIC"/>
    <property type="match status" value="1"/>
</dbReference>
<feature type="binding site" evidence="9">
    <location>
        <position position="201"/>
    </location>
    <ligand>
        <name>NADPH</name>
        <dbReference type="ChEBI" id="CHEBI:57783"/>
    </ligand>
</feature>
<dbReference type="SUPFAM" id="SSF51735">
    <property type="entry name" value="NAD(P)-binding Rossmann-fold domains"/>
    <property type="match status" value="1"/>
</dbReference>
<evidence type="ECO:0000313" key="13">
    <source>
        <dbReference type="EMBL" id="CCM64071.1"/>
    </source>
</evidence>
<dbReference type="SUPFAM" id="SSF69055">
    <property type="entry name" value="1-deoxy-D-xylulose-5-phosphate reductoisomerase, C-terminal domain"/>
    <property type="match status" value="1"/>
</dbReference>
<dbReference type="NCBIfam" id="TIGR00243">
    <property type="entry name" value="Dxr"/>
    <property type="match status" value="1"/>
</dbReference>
<feature type="binding site" evidence="9">
    <location>
        <position position="121"/>
    </location>
    <ligand>
        <name>NADPH</name>
        <dbReference type="ChEBI" id="CHEBI:57783"/>
    </ligand>
</feature>
<dbReference type="RefSeq" id="WP_012227609.1">
    <property type="nucleotide sequence ID" value="NZ_HG422565.1"/>
</dbReference>
<accession>R4Z433</accession>
<feature type="domain" description="1-deoxy-D-xylulose 5-phosphate reductoisomerase N-terminal" evidence="10">
    <location>
        <begin position="4"/>
        <end position="127"/>
    </location>
</feature>
<dbReference type="EMBL" id="CANL01000027">
    <property type="protein sequence ID" value="CCM64071.1"/>
    <property type="molecule type" value="Genomic_DNA"/>
</dbReference>
<sequence>MIDVAVLGSTGSIGTQTLEVIATEPERFRVSALSAHGSVELIAQQAAEVHPDVVVITDESRAADLAGRLPAGTTLDVGPAALEAAAASADVVINGVVGFAGLGVTLATLNAGKRLGLANKESLIAGGPVVQRARATHGAELVPVDSEHCAIHQCLRANDHPDRLARVVLTASGGPFRGRTAAELADVTVEQALDHPTWSMGPKITIDSSTLMNKGLEVIEAHELFGVDYDDIDVVVHPQSIVHSMAEFSDGTTMAQVSMPDMRLPIGYALTYPDRMGSAFGAMDWTRAVTLNFEPPDRTTFRCLDLAYAAGRLGQTAPAWLSAANEVVVEAFLSGGLRWTAIGELTDEALGQWDGTLADSVGSVLHADRRAREVTRHIISGRR</sequence>
<feature type="binding site" evidence="9">
    <location>
        <position position="213"/>
    </location>
    <ligand>
        <name>1-deoxy-D-xylulose 5-phosphate</name>
        <dbReference type="ChEBI" id="CHEBI:57792"/>
    </ligand>
</feature>
<feature type="binding site" evidence="9">
    <location>
        <position position="13"/>
    </location>
    <ligand>
        <name>NADPH</name>
        <dbReference type="ChEBI" id="CHEBI:57783"/>
    </ligand>
</feature>
<evidence type="ECO:0000313" key="14">
    <source>
        <dbReference type="Proteomes" id="UP000018291"/>
    </source>
</evidence>
<dbReference type="EC" id="1.1.1.267" evidence="9"/>
<reference evidence="13 14" key="1">
    <citation type="journal article" date="2013" name="ISME J.">
        <title>Metabolic model for the filamentous 'Candidatus Microthrix parvicella' based on genomic and metagenomic analyses.</title>
        <authorList>
            <person name="Jon McIlroy S."/>
            <person name="Kristiansen R."/>
            <person name="Albertsen M."/>
            <person name="Michael Karst S."/>
            <person name="Rossetti S."/>
            <person name="Lund Nielsen J."/>
            <person name="Tandoi V."/>
            <person name="James Seviour R."/>
            <person name="Nielsen P.H."/>
        </authorList>
    </citation>
    <scope>NUCLEOTIDE SEQUENCE [LARGE SCALE GENOMIC DNA]</scope>
    <source>
        <strain evidence="13 14">RN1</strain>
    </source>
</reference>
<dbReference type="Pfam" id="PF13288">
    <property type="entry name" value="DXPR_C"/>
    <property type="match status" value="1"/>
</dbReference>
<comment type="catalytic activity">
    <reaction evidence="8">
        <text>2-C-methyl-D-erythritol 4-phosphate + NADP(+) = 1-deoxy-D-xylulose 5-phosphate + NADPH + H(+)</text>
        <dbReference type="Rhea" id="RHEA:13717"/>
        <dbReference type="ChEBI" id="CHEBI:15378"/>
        <dbReference type="ChEBI" id="CHEBI:57783"/>
        <dbReference type="ChEBI" id="CHEBI:57792"/>
        <dbReference type="ChEBI" id="CHEBI:58262"/>
        <dbReference type="ChEBI" id="CHEBI:58349"/>
        <dbReference type="EC" id="1.1.1.267"/>
    </reaction>
    <physiologicalReaction direction="right-to-left" evidence="8">
        <dbReference type="Rhea" id="RHEA:13719"/>
    </physiologicalReaction>
</comment>
<protein>
    <recommendedName>
        <fullName evidence="9">1-deoxy-D-xylulose 5-phosphate reductoisomerase</fullName>
        <shortName evidence="9">DXP reductoisomerase</shortName>
        <ecNumber evidence="9">1.1.1.267</ecNumber>
    </recommendedName>
    <alternativeName>
        <fullName evidence="9">1-deoxyxylulose-5-phosphate reductoisomerase</fullName>
    </alternativeName>
    <alternativeName>
        <fullName evidence="9">2-C-methyl-D-erythritol 4-phosphate synthase</fullName>
    </alternativeName>
</protein>
<comment type="function">
    <text evidence="9">Catalyzes the NADPH-dependent rearrangement and reduction of 1-deoxy-D-xylulose-5-phosphate (DXP) to 2-C-methyl-D-erythritol 4-phosphate (MEP).</text>
</comment>
<evidence type="ECO:0000256" key="8">
    <source>
        <dbReference type="ARBA" id="ARBA00048543"/>
    </source>
</evidence>
<dbReference type="Pfam" id="PF02670">
    <property type="entry name" value="DXP_reductoisom"/>
    <property type="match status" value="1"/>
</dbReference>
<dbReference type="PIRSF" id="PIRSF006205">
    <property type="entry name" value="Dxp_reductismrs"/>
    <property type="match status" value="1"/>
</dbReference>
<keyword evidence="5 9" id="KW-0560">Oxidoreductase</keyword>
<keyword evidence="13" id="KW-0413">Isomerase</keyword>
<proteinExistence type="inferred from homology"/>
<gene>
    <name evidence="9 13" type="primary">dxr</name>
    <name evidence="13" type="ORF">BN381_330056</name>
</gene>